<dbReference type="RefSeq" id="WP_213202485.1">
    <property type="nucleotide sequence ID" value="NZ_AP024330.1"/>
</dbReference>
<reference evidence="1 2" key="1">
    <citation type="submission" date="2021-01" db="EMBL/GenBank/DDBJ databases">
        <title>Complete genome sequence of Erwinia rhapontici MAFF 311153.</title>
        <authorList>
            <person name="Morohoshi T."/>
            <person name="Someya N."/>
        </authorList>
    </citation>
    <scope>NUCLEOTIDE SEQUENCE [LARGE SCALE GENOMIC DNA]</scope>
    <source>
        <strain evidence="1 2">MAFF 311153</strain>
        <plasmid evidence="1 2">pERA53</plasmid>
    </source>
</reference>
<dbReference type="Gene3D" id="3.10.450.40">
    <property type="match status" value="1"/>
</dbReference>
<protein>
    <submittedName>
        <fullName evidence="1">Uncharacterized protein</fullName>
    </submittedName>
</protein>
<evidence type="ECO:0000313" key="1">
    <source>
        <dbReference type="EMBL" id="BCQ37369.1"/>
    </source>
</evidence>
<dbReference type="EMBL" id="AP024330">
    <property type="protein sequence ID" value="BCQ37369.1"/>
    <property type="molecule type" value="Genomic_DNA"/>
</dbReference>
<dbReference type="Proteomes" id="UP000677515">
    <property type="component" value="Plasmid pERA53"/>
</dbReference>
<name>A0ABN6DRJ3_ERWRD</name>
<geneLocation type="plasmid" evidence="1 2">
    <name>pERA53</name>
</geneLocation>
<keyword evidence="2" id="KW-1185">Reference proteome</keyword>
<keyword evidence="1" id="KW-0614">Plasmid</keyword>
<organism evidence="1 2">
    <name type="scientific">Erwinia rhapontici</name>
    <name type="common">Pectobacterium rhapontici</name>
    <dbReference type="NCBI Taxonomy" id="55212"/>
    <lineage>
        <taxon>Bacteria</taxon>
        <taxon>Pseudomonadati</taxon>
        <taxon>Pseudomonadota</taxon>
        <taxon>Gammaproteobacteria</taxon>
        <taxon>Enterobacterales</taxon>
        <taxon>Erwiniaceae</taxon>
        <taxon>Erwinia</taxon>
    </lineage>
</organism>
<gene>
    <name evidence="1" type="ORF">ERHA53_47120</name>
</gene>
<evidence type="ECO:0000313" key="2">
    <source>
        <dbReference type="Proteomes" id="UP000677515"/>
    </source>
</evidence>
<accession>A0ABN6DRJ3</accession>
<sequence length="119" mass="13290">MGRGNPVIINGKSFPSKTAAKNHFMNQRERVKADGPLKSGELYEDLLDLYMNYVALHPEHALNGRRITAFSVDFEPRENAGRWGSYLCYWVEFSATQKKPFSLPGAVDDIAAAQATAQQ</sequence>
<proteinExistence type="predicted"/>